<dbReference type="STRING" id="39966.A0A369K7X5"/>
<accession>A0A369K7X5</accession>
<gene>
    <name evidence="6" type="ORF">Hypma_005109</name>
</gene>
<evidence type="ECO:0000313" key="7">
    <source>
        <dbReference type="Proteomes" id="UP000076154"/>
    </source>
</evidence>
<evidence type="ECO:0000256" key="3">
    <source>
        <dbReference type="ARBA" id="ARBA00022833"/>
    </source>
</evidence>
<dbReference type="InterPro" id="IPR011057">
    <property type="entry name" value="Mss4-like_sf"/>
</dbReference>
<dbReference type="GO" id="GO:0016846">
    <property type="term" value="F:carbon-sulfur lyase activity"/>
    <property type="evidence" value="ECO:0007669"/>
    <property type="project" value="InterPro"/>
</dbReference>
<dbReference type="Pfam" id="PF04828">
    <property type="entry name" value="GFA"/>
    <property type="match status" value="1"/>
</dbReference>
<evidence type="ECO:0000256" key="4">
    <source>
        <dbReference type="ARBA" id="ARBA00023239"/>
    </source>
</evidence>
<evidence type="ECO:0000256" key="1">
    <source>
        <dbReference type="ARBA" id="ARBA00005495"/>
    </source>
</evidence>
<dbReference type="GO" id="GO:0046872">
    <property type="term" value="F:metal ion binding"/>
    <property type="evidence" value="ECO:0007669"/>
    <property type="project" value="UniProtKB-KW"/>
</dbReference>
<evidence type="ECO:0000256" key="2">
    <source>
        <dbReference type="ARBA" id="ARBA00022723"/>
    </source>
</evidence>
<evidence type="ECO:0000259" key="5">
    <source>
        <dbReference type="PROSITE" id="PS51891"/>
    </source>
</evidence>
<name>A0A369K7X5_HYPMA</name>
<dbReference type="InterPro" id="IPR006913">
    <property type="entry name" value="CENP-V/GFA"/>
</dbReference>
<dbReference type="Gene3D" id="3.90.1590.10">
    <property type="entry name" value="glutathione-dependent formaldehyde- activating enzyme (gfa)"/>
    <property type="match status" value="1"/>
</dbReference>
<comment type="similarity">
    <text evidence="1">Belongs to the Gfa family.</text>
</comment>
<dbReference type="PROSITE" id="PS51891">
    <property type="entry name" value="CENP_V_GFA"/>
    <property type="match status" value="1"/>
</dbReference>
<dbReference type="InParanoid" id="A0A369K7X5"/>
<dbReference type="PANTHER" id="PTHR33337">
    <property type="entry name" value="GFA DOMAIN-CONTAINING PROTEIN"/>
    <property type="match status" value="1"/>
</dbReference>
<feature type="domain" description="CENP-V/GFA" evidence="5">
    <location>
        <begin position="3"/>
        <end position="124"/>
    </location>
</feature>
<reference evidence="6" key="1">
    <citation type="submission" date="2018-04" db="EMBL/GenBank/DDBJ databases">
        <title>Whole genome sequencing of Hypsizygus marmoreus.</title>
        <authorList>
            <person name="Choi I.-G."/>
            <person name="Min B."/>
            <person name="Kim J.-G."/>
            <person name="Kim S."/>
            <person name="Oh Y.-L."/>
            <person name="Kong W.-S."/>
            <person name="Park H."/>
            <person name="Jeong J."/>
            <person name="Song E.-S."/>
        </authorList>
    </citation>
    <scope>NUCLEOTIDE SEQUENCE [LARGE SCALE GENOMIC DNA]</scope>
    <source>
        <strain evidence="6">51987-8</strain>
    </source>
</reference>
<keyword evidence="3" id="KW-0862">Zinc</keyword>
<comment type="caution">
    <text evidence="6">The sequence shown here is derived from an EMBL/GenBank/DDBJ whole genome shotgun (WGS) entry which is preliminary data.</text>
</comment>
<dbReference type="AlphaFoldDB" id="A0A369K7X5"/>
<keyword evidence="2" id="KW-0479">Metal-binding</keyword>
<dbReference type="Proteomes" id="UP000076154">
    <property type="component" value="Unassembled WGS sequence"/>
</dbReference>
<proteinExistence type="inferred from homology"/>
<protein>
    <recommendedName>
        <fullName evidence="5">CENP-V/GFA domain-containing protein</fullName>
    </recommendedName>
</protein>
<sequence>MPHQGVCLCGQTTVTVNSEHKDQIICHCLDCKQTSGSAFSTNILAPQKEVTITGPIKTYDMKAASGNVVSRIFCGNCGSAISHKSVAFGDAQAIQTGNFSDFAKIPFSTELFVKDRWTGLAPVEGAAQVRAMT</sequence>
<dbReference type="PANTHER" id="PTHR33337:SF40">
    <property type="entry name" value="CENP-V_GFA DOMAIN-CONTAINING PROTEIN-RELATED"/>
    <property type="match status" value="1"/>
</dbReference>
<keyword evidence="4" id="KW-0456">Lyase</keyword>
<organism evidence="6 7">
    <name type="scientific">Hypsizygus marmoreus</name>
    <name type="common">White beech mushroom</name>
    <name type="synonym">Agaricus marmoreus</name>
    <dbReference type="NCBI Taxonomy" id="39966"/>
    <lineage>
        <taxon>Eukaryota</taxon>
        <taxon>Fungi</taxon>
        <taxon>Dikarya</taxon>
        <taxon>Basidiomycota</taxon>
        <taxon>Agaricomycotina</taxon>
        <taxon>Agaricomycetes</taxon>
        <taxon>Agaricomycetidae</taxon>
        <taxon>Agaricales</taxon>
        <taxon>Tricholomatineae</taxon>
        <taxon>Lyophyllaceae</taxon>
        <taxon>Hypsizygus</taxon>
    </lineage>
</organism>
<keyword evidence="7" id="KW-1185">Reference proteome</keyword>
<dbReference type="SUPFAM" id="SSF51316">
    <property type="entry name" value="Mss4-like"/>
    <property type="match status" value="1"/>
</dbReference>
<evidence type="ECO:0000313" key="6">
    <source>
        <dbReference type="EMBL" id="RDB26986.1"/>
    </source>
</evidence>
<dbReference type="OrthoDB" id="428768at2759"/>
<dbReference type="EMBL" id="LUEZ02000021">
    <property type="protein sequence ID" value="RDB26986.1"/>
    <property type="molecule type" value="Genomic_DNA"/>
</dbReference>